<feature type="region of interest" description="Disordered" evidence="1">
    <location>
        <begin position="1"/>
        <end position="118"/>
    </location>
</feature>
<proteinExistence type="predicted"/>
<name>A0A8J6BZP3_ZIZPA</name>
<sequence length="118" mass="13138">METVLEPGGGRWEGEGRVLEKARGGPPAGAAPRRSEPTPPGAPHRPDPSRLEHLSPRAPPPGALTTRSPHLPEPRRTEPRRPEHLRREHRRPETRRPEPPAIRRRERPATEAEATDGV</sequence>
<feature type="compositionally biased region" description="Basic and acidic residues" evidence="1">
    <location>
        <begin position="44"/>
        <end position="55"/>
    </location>
</feature>
<feature type="compositionally biased region" description="Basic and acidic residues" evidence="1">
    <location>
        <begin position="70"/>
        <end position="110"/>
    </location>
</feature>
<comment type="caution">
    <text evidence="2">The sequence shown here is derived from an EMBL/GenBank/DDBJ whole genome shotgun (WGS) entry which is preliminary data.</text>
</comment>
<evidence type="ECO:0000256" key="1">
    <source>
        <dbReference type="SAM" id="MobiDB-lite"/>
    </source>
</evidence>
<feature type="compositionally biased region" description="Basic and acidic residues" evidence="1">
    <location>
        <begin position="12"/>
        <end position="23"/>
    </location>
</feature>
<evidence type="ECO:0000313" key="3">
    <source>
        <dbReference type="Proteomes" id="UP000729402"/>
    </source>
</evidence>
<dbReference type="AlphaFoldDB" id="A0A8J6BZP3"/>
<organism evidence="2 3">
    <name type="scientific">Zizania palustris</name>
    <name type="common">Northern wild rice</name>
    <dbReference type="NCBI Taxonomy" id="103762"/>
    <lineage>
        <taxon>Eukaryota</taxon>
        <taxon>Viridiplantae</taxon>
        <taxon>Streptophyta</taxon>
        <taxon>Embryophyta</taxon>
        <taxon>Tracheophyta</taxon>
        <taxon>Spermatophyta</taxon>
        <taxon>Magnoliopsida</taxon>
        <taxon>Liliopsida</taxon>
        <taxon>Poales</taxon>
        <taxon>Poaceae</taxon>
        <taxon>BOP clade</taxon>
        <taxon>Oryzoideae</taxon>
        <taxon>Oryzeae</taxon>
        <taxon>Zizaniinae</taxon>
        <taxon>Zizania</taxon>
    </lineage>
</organism>
<protein>
    <submittedName>
        <fullName evidence="2">Uncharacterized protein</fullName>
    </submittedName>
</protein>
<dbReference type="Proteomes" id="UP000729402">
    <property type="component" value="Unassembled WGS sequence"/>
</dbReference>
<accession>A0A8J6BZP3</accession>
<evidence type="ECO:0000313" key="2">
    <source>
        <dbReference type="EMBL" id="KAG8100154.1"/>
    </source>
</evidence>
<reference evidence="2" key="2">
    <citation type="submission" date="2021-02" db="EMBL/GenBank/DDBJ databases">
        <authorList>
            <person name="Kimball J.A."/>
            <person name="Haas M.W."/>
            <person name="Macchietto M."/>
            <person name="Kono T."/>
            <person name="Duquette J."/>
            <person name="Shao M."/>
        </authorList>
    </citation>
    <scope>NUCLEOTIDE SEQUENCE</scope>
    <source>
        <tissue evidence="2">Fresh leaf tissue</tissue>
    </source>
</reference>
<gene>
    <name evidence="2" type="ORF">GUJ93_ZPchr0013g37616</name>
</gene>
<dbReference type="EMBL" id="JAAALK010000079">
    <property type="protein sequence ID" value="KAG8100154.1"/>
    <property type="molecule type" value="Genomic_DNA"/>
</dbReference>
<reference evidence="2" key="1">
    <citation type="journal article" date="2021" name="bioRxiv">
        <title>Whole Genome Assembly and Annotation of Northern Wild Rice, Zizania palustris L., Supports a Whole Genome Duplication in the Zizania Genus.</title>
        <authorList>
            <person name="Haas M."/>
            <person name="Kono T."/>
            <person name="Macchietto M."/>
            <person name="Millas R."/>
            <person name="McGilp L."/>
            <person name="Shao M."/>
            <person name="Duquette J."/>
            <person name="Hirsch C.N."/>
            <person name="Kimball J."/>
        </authorList>
    </citation>
    <scope>NUCLEOTIDE SEQUENCE</scope>
    <source>
        <tissue evidence="2">Fresh leaf tissue</tissue>
    </source>
</reference>
<keyword evidence="3" id="KW-1185">Reference proteome</keyword>